<dbReference type="EMBL" id="JAPCIO010000006">
    <property type="protein sequence ID" value="MCW1148533.1"/>
    <property type="molecule type" value="Genomic_DNA"/>
</dbReference>
<evidence type="ECO:0000256" key="1">
    <source>
        <dbReference type="SAM" id="SignalP"/>
    </source>
</evidence>
<protein>
    <submittedName>
        <fullName evidence="2">Uncharacterized protein</fullName>
    </submittedName>
</protein>
<feature type="signal peptide" evidence="1">
    <location>
        <begin position="1"/>
        <end position="20"/>
    </location>
</feature>
<dbReference type="RefSeq" id="WP_264369268.1">
    <property type="nucleotide sequence ID" value="NZ_JAPCIO010000006.1"/>
</dbReference>
<gene>
    <name evidence="2" type="ORF">OJ995_09905</name>
</gene>
<dbReference type="Proteomes" id="UP001165677">
    <property type="component" value="Unassembled WGS sequence"/>
</dbReference>
<name>A0ABT3EIY5_9FLAO</name>
<keyword evidence="3" id="KW-1185">Reference proteome</keyword>
<organism evidence="2 3">
    <name type="scientific">Flavobacterium lacisediminis</name>
    <dbReference type="NCBI Taxonomy" id="2989705"/>
    <lineage>
        <taxon>Bacteria</taxon>
        <taxon>Pseudomonadati</taxon>
        <taxon>Bacteroidota</taxon>
        <taxon>Flavobacteriia</taxon>
        <taxon>Flavobacteriales</taxon>
        <taxon>Flavobacteriaceae</taxon>
        <taxon>Flavobacterium</taxon>
    </lineage>
</organism>
<evidence type="ECO:0000313" key="3">
    <source>
        <dbReference type="Proteomes" id="UP001165677"/>
    </source>
</evidence>
<proteinExistence type="predicted"/>
<accession>A0ABT3EIY5</accession>
<sequence length="182" mass="21314">MNQFFTLLCLLLTTSFYAQINEGQDFCDPNKNGDFFPLSIEKKKILWADYSYFETQNGTKQIKGKIYIEFLQNWGDKTDKLYLREENGTIYQYEECCTIETIRYDINFKKGHSWKTADGKSTYEIISYNGKLKTPFCEYKNLLVIKAELDFGTYHFYYLQGHGYVGATTSKNKLISCVTPAW</sequence>
<feature type="chain" id="PRO_5047018976" evidence="1">
    <location>
        <begin position="21"/>
        <end position="182"/>
    </location>
</feature>
<keyword evidence="1" id="KW-0732">Signal</keyword>
<reference evidence="2" key="1">
    <citation type="submission" date="2022-10" db="EMBL/GenBank/DDBJ databases">
        <title>Flavobacterium sp. nov., a bacterium isolated from lake sediment.</title>
        <authorList>
            <person name="Qu J.-H."/>
        </authorList>
    </citation>
    <scope>NUCLEOTIDE SEQUENCE</scope>
    <source>
        <strain evidence="2">TH16-21</strain>
    </source>
</reference>
<comment type="caution">
    <text evidence="2">The sequence shown here is derived from an EMBL/GenBank/DDBJ whole genome shotgun (WGS) entry which is preliminary data.</text>
</comment>
<evidence type="ECO:0000313" key="2">
    <source>
        <dbReference type="EMBL" id="MCW1148533.1"/>
    </source>
</evidence>